<evidence type="ECO:0008006" key="3">
    <source>
        <dbReference type="Google" id="ProtNLM"/>
    </source>
</evidence>
<dbReference type="RefSeq" id="WP_199706198.1">
    <property type="nucleotide sequence ID" value="NZ_JAEMNV010000007.1"/>
</dbReference>
<comment type="caution">
    <text evidence="1">The sequence shown here is derived from an EMBL/GenBank/DDBJ whole genome shotgun (WGS) entry which is preliminary data.</text>
</comment>
<dbReference type="AlphaFoldDB" id="A0A934U5C3"/>
<keyword evidence="2" id="KW-1185">Reference proteome</keyword>
<proteinExistence type="predicted"/>
<gene>
    <name evidence="1" type="ORF">JGU71_20715</name>
</gene>
<reference evidence="1" key="1">
    <citation type="submission" date="2020-12" db="EMBL/GenBank/DDBJ databases">
        <title>Antrihabitans popcorni sp. nov. and Antrihabitans auranticaus sp. nov., isolated from a larva cave.</title>
        <authorList>
            <person name="Lee S.D."/>
            <person name="Kim I.S."/>
        </authorList>
    </citation>
    <scope>NUCLEOTIDE SEQUENCE</scope>
    <source>
        <strain evidence="1">YC3-6</strain>
    </source>
</reference>
<protein>
    <recommendedName>
        <fullName evidence="3">DUF47 family protein</fullName>
    </recommendedName>
</protein>
<name>A0A934U5C3_9NOCA</name>
<dbReference type="EMBL" id="JAEMNV010000007">
    <property type="protein sequence ID" value="MBJ8341311.1"/>
    <property type="molecule type" value="Genomic_DNA"/>
</dbReference>
<dbReference type="InterPro" id="IPR038078">
    <property type="entry name" value="PhoU-like_sf"/>
</dbReference>
<organism evidence="1 2">
    <name type="scientific">Antrihabitans stalagmiti</name>
    <dbReference type="NCBI Taxonomy" id="2799499"/>
    <lineage>
        <taxon>Bacteria</taxon>
        <taxon>Bacillati</taxon>
        <taxon>Actinomycetota</taxon>
        <taxon>Actinomycetes</taxon>
        <taxon>Mycobacteriales</taxon>
        <taxon>Nocardiaceae</taxon>
        <taxon>Antrihabitans</taxon>
    </lineage>
</organism>
<evidence type="ECO:0000313" key="2">
    <source>
        <dbReference type="Proteomes" id="UP000655868"/>
    </source>
</evidence>
<evidence type="ECO:0000313" key="1">
    <source>
        <dbReference type="EMBL" id="MBJ8341311.1"/>
    </source>
</evidence>
<sequence length="204" mass="23077">MKLPSAWFLPETHDILGTMVEQFDVVRQSFDVLVSWCAGIDGDDPIVAMRALIVREHARRRHLHTQVRSSFSTPLGSEDLFELGERLGEICERSYALVREAEISHTATDPCLGLQVEAIDRAMRPLGAAIHALPHARAGKLADESLELLASAEHAYRDAIADLEREPDLRLELRRRELYRRGEHLADAVRGAARRTWYAVYKSQ</sequence>
<accession>A0A934U5C3</accession>
<dbReference type="Gene3D" id="1.20.58.220">
    <property type="entry name" value="Phosphate transport system protein phou homolog 2, domain 2"/>
    <property type="match status" value="1"/>
</dbReference>
<dbReference type="Proteomes" id="UP000655868">
    <property type="component" value="Unassembled WGS sequence"/>
</dbReference>